<dbReference type="GO" id="GO:0009507">
    <property type="term" value="C:chloroplast"/>
    <property type="evidence" value="ECO:0007669"/>
    <property type="project" value="TreeGrafter"/>
</dbReference>
<name>A0A7J7FR30_CAMSI</name>
<dbReference type="Gene3D" id="1.50.10.160">
    <property type="match status" value="1"/>
</dbReference>
<dbReference type="PANTHER" id="PTHR31739:SF4">
    <property type="entry name" value="ENT-COPALYL DIPHOSPHATE SYNTHASE, CHLOROPLASTIC"/>
    <property type="match status" value="1"/>
</dbReference>
<reference evidence="6 7" key="2">
    <citation type="submission" date="2020-07" db="EMBL/GenBank/DDBJ databases">
        <title>Genome assembly of wild tea tree DASZ reveals pedigree and selection history of tea varieties.</title>
        <authorList>
            <person name="Zhang W."/>
        </authorList>
    </citation>
    <scope>NUCLEOTIDE SEQUENCE [LARGE SCALE GENOMIC DNA]</scope>
    <source>
        <strain evidence="7">cv. G240</strain>
        <tissue evidence="6">Leaf</tissue>
    </source>
</reference>
<keyword evidence="7" id="KW-1185">Reference proteome</keyword>
<dbReference type="InterPro" id="IPR008949">
    <property type="entry name" value="Isoprenoid_synthase_dom_sf"/>
</dbReference>
<feature type="domain" description="Terpene synthase N-terminal" evidence="4">
    <location>
        <begin position="303"/>
        <end position="507"/>
    </location>
</feature>
<dbReference type="InterPro" id="IPR001906">
    <property type="entry name" value="Terpene_synth_N"/>
</dbReference>
<reference evidence="7" key="1">
    <citation type="journal article" date="2020" name="Nat. Commun.">
        <title>Genome assembly of wild tea tree DASZ reveals pedigree and selection history of tea varieties.</title>
        <authorList>
            <person name="Zhang W."/>
            <person name="Zhang Y."/>
            <person name="Qiu H."/>
            <person name="Guo Y."/>
            <person name="Wan H."/>
            <person name="Zhang X."/>
            <person name="Scossa F."/>
            <person name="Alseekh S."/>
            <person name="Zhang Q."/>
            <person name="Wang P."/>
            <person name="Xu L."/>
            <person name="Schmidt M.H."/>
            <person name="Jia X."/>
            <person name="Li D."/>
            <person name="Zhu A."/>
            <person name="Guo F."/>
            <person name="Chen W."/>
            <person name="Ni D."/>
            <person name="Usadel B."/>
            <person name="Fernie A.R."/>
            <person name="Wen W."/>
        </authorList>
    </citation>
    <scope>NUCLEOTIDE SEQUENCE [LARGE SCALE GENOMIC DNA]</scope>
    <source>
        <strain evidence="7">cv. G240</strain>
    </source>
</reference>
<comment type="cofactor">
    <cofactor evidence="1">
        <name>Mg(2+)</name>
        <dbReference type="ChEBI" id="CHEBI:18420"/>
    </cofactor>
</comment>
<dbReference type="Gene3D" id="1.10.600.10">
    <property type="entry name" value="Farnesyl Diphosphate Synthase"/>
    <property type="match status" value="1"/>
</dbReference>
<dbReference type="AlphaFoldDB" id="A0A7J7FR30"/>
<dbReference type="EMBL" id="JACBKZ010000015">
    <property type="protein sequence ID" value="KAF5930391.1"/>
    <property type="molecule type" value="Genomic_DNA"/>
</dbReference>
<dbReference type="InterPro" id="IPR005630">
    <property type="entry name" value="Terpene_synthase_metal-bd"/>
</dbReference>
<dbReference type="SUPFAM" id="SSF48239">
    <property type="entry name" value="Terpenoid cyclases/Protein prenyltransferases"/>
    <property type="match status" value="2"/>
</dbReference>
<dbReference type="Proteomes" id="UP000593564">
    <property type="component" value="Unassembled WGS sequence"/>
</dbReference>
<dbReference type="InterPro" id="IPR008930">
    <property type="entry name" value="Terpenoid_cyclase/PrenylTrfase"/>
</dbReference>
<keyword evidence="2" id="KW-0479">Metal-binding</keyword>
<feature type="domain" description="Terpene synthase metal-binding" evidence="5">
    <location>
        <begin position="589"/>
        <end position="722"/>
    </location>
</feature>
<evidence type="ECO:0000259" key="4">
    <source>
        <dbReference type="Pfam" id="PF01397"/>
    </source>
</evidence>
<dbReference type="FunFam" id="1.50.10.130:FF:000002">
    <property type="entry name" value="Ent-copalyl diphosphate synthase, chloroplastic"/>
    <property type="match status" value="1"/>
</dbReference>
<dbReference type="GO" id="GO:0009686">
    <property type="term" value="P:gibberellin biosynthetic process"/>
    <property type="evidence" value="ECO:0007669"/>
    <property type="project" value="TreeGrafter"/>
</dbReference>
<dbReference type="SFLD" id="SFLDG01605">
    <property type="entry name" value="Terpene_Cyclase_Like_1_N-term"/>
    <property type="match status" value="1"/>
</dbReference>
<evidence type="ECO:0000259" key="5">
    <source>
        <dbReference type="Pfam" id="PF03936"/>
    </source>
</evidence>
<dbReference type="GO" id="GO:0000287">
    <property type="term" value="F:magnesium ion binding"/>
    <property type="evidence" value="ECO:0007669"/>
    <property type="project" value="InterPro"/>
</dbReference>
<dbReference type="FunFam" id="1.50.10.160:FF:000001">
    <property type="entry name" value="Ent-copalyl diphosphate synthase"/>
    <property type="match status" value="1"/>
</dbReference>
<gene>
    <name evidence="6" type="ORF">HYC85_031264</name>
</gene>
<dbReference type="GO" id="GO:0010333">
    <property type="term" value="F:terpene synthase activity"/>
    <property type="evidence" value="ECO:0007669"/>
    <property type="project" value="InterPro"/>
</dbReference>
<dbReference type="InterPro" id="IPR050148">
    <property type="entry name" value="Terpene_synthase-like"/>
</dbReference>
<evidence type="ECO:0000256" key="2">
    <source>
        <dbReference type="ARBA" id="ARBA00022723"/>
    </source>
</evidence>
<evidence type="ECO:0000256" key="3">
    <source>
        <dbReference type="ARBA" id="ARBA00022842"/>
    </source>
</evidence>
<sequence length="851" mass="97928">MSSQPSFTLLHLRFSSTFSGSTALLSPAKRLSKPFLVPTVLTPAPSLPFSPDNVVFHSWKHRKRFILVNIRCNLQCKAVSKPRIEEYTDVFQNGLPVIKWNEIVDDDTEGEVDLEAVPKSNKIKEHVESIRSMLSSMDDGEISISAYDTAWVALVEDILGSGAPQFPSSLQWIAKNQLPDGSWGDKSIFEAHDRIINTLACIIALKTWNIHPDQCKKGISFIKKNICKLEDENAEHMPIGFEVAFPSLIEIAQKLDIEVPYDSPVLQEIYAKRNLKLTRIPRDIMHLVPTTLLHSLEGMTGLEWEKLLKLQCQDGSFLFSPSSTAFALMQTKDDNCLRYLSRAVERFNGGGKFPMCTRWTYLSTFGTVDRLERLGIARYFQSEIKECVDYVYRYWTEEGICWARNSPVHDIDDTAMAFRLLRLHGHHVSADVFGHFKKGGEFFCFAGQSNQAVTGMFNLYRASQEKRFLTDAKKFSAKFLREKQAINELLDKWIITKDLPGEVGYALDMPWYASLARVETRFYLEQYGGEDDVWIGKTLYRMPYVNNNIYLELAKLDYNNCQALHLLEWDSIQKWYTECNLGEFGMNQRNLLLAYYLAAASIYEPERSKERAAWAKTATLVETIVSYFEEEGSSVEQRRAFLNEFKNSGGHHQLDYVNNGSNSKVTREGKGQKLIRTLHETLNQLSLDAVVAHGRDIRHHLHHIWEMWMMTWQEEGKRYKEEAVLLVRMINLCAGRWAPEELLLLSQYPQYRRLSDLTNNVCHQIRMFQQRPHRNKGGDEKKDKSKTNSEEIEAAMQALVQMVVCHDTSDGIDPDVKQTFLTVAKTYYYTLHRNAGAIYFHIAKVLFERVV</sequence>
<evidence type="ECO:0000313" key="7">
    <source>
        <dbReference type="Proteomes" id="UP000593564"/>
    </source>
</evidence>
<proteinExistence type="predicted"/>
<protein>
    <submittedName>
        <fullName evidence="6">Uncharacterized protein</fullName>
    </submittedName>
</protein>
<dbReference type="Pfam" id="PF01397">
    <property type="entry name" value="Terpene_synth"/>
    <property type="match status" value="1"/>
</dbReference>
<dbReference type="InterPro" id="IPR036965">
    <property type="entry name" value="Terpene_synth_N_sf"/>
</dbReference>
<accession>A0A7J7FR30</accession>
<dbReference type="Gene3D" id="1.50.10.130">
    <property type="entry name" value="Terpene synthase, N-terminal domain"/>
    <property type="match status" value="1"/>
</dbReference>
<comment type="caution">
    <text evidence="6">The sequence shown here is derived from an EMBL/GenBank/DDBJ whole genome shotgun (WGS) entry which is preliminary data.</text>
</comment>
<dbReference type="SFLD" id="SFLDG01014">
    <property type="entry name" value="Terpene_Cyclase_Like_1_N-term"/>
    <property type="match status" value="1"/>
</dbReference>
<dbReference type="Pfam" id="PF03936">
    <property type="entry name" value="Terpene_synth_C"/>
    <property type="match status" value="1"/>
</dbReference>
<keyword evidence="3" id="KW-0460">Magnesium</keyword>
<organism evidence="6 7">
    <name type="scientific">Camellia sinensis</name>
    <name type="common">Tea plant</name>
    <name type="synonym">Thea sinensis</name>
    <dbReference type="NCBI Taxonomy" id="4442"/>
    <lineage>
        <taxon>Eukaryota</taxon>
        <taxon>Viridiplantae</taxon>
        <taxon>Streptophyta</taxon>
        <taxon>Embryophyta</taxon>
        <taxon>Tracheophyta</taxon>
        <taxon>Spermatophyta</taxon>
        <taxon>Magnoliopsida</taxon>
        <taxon>eudicotyledons</taxon>
        <taxon>Gunneridae</taxon>
        <taxon>Pentapetalae</taxon>
        <taxon>asterids</taxon>
        <taxon>Ericales</taxon>
        <taxon>Theaceae</taxon>
        <taxon>Camellia</taxon>
    </lineage>
</organism>
<dbReference type="PANTHER" id="PTHR31739">
    <property type="entry name" value="ENT-COPALYL DIPHOSPHATE SYNTHASE, CHLOROPLASTIC"/>
    <property type="match status" value="1"/>
</dbReference>
<dbReference type="SUPFAM" id="SSF48576">
    <property type="entry name" value="Terpenoid synthases"/>
    <property type="match status" value="1"/>
</dbReference>
<evidence type="ECO:0000313" key="6">
    <source>
        <dbReference type="EMBL" id="KAF5930391.1"/>
    </source>
</evidence>
<evidence type="ECO:0000256" key="1">
    <source>
        <dbReference type="ARBA" id="ARBA00001946"/>
    </source>
</evidence>